<keyword evidence="7" id="KW-0998">Cell outer membrane</keyword>
<feature type="signal peptide" evidence="9">
    <location>
        <begin position="1"/>
        <end position="23"/>
    </location>
</feature>
<gene>
    <name evidence="10" type="ORF">FHR24_000863</name>
</gene>
<comment type="caution">
    <text evidence="10">The sequence shown here is derived from an EMBL/GenBank/DDBJ whole genome shotgun (WGS) entry which is preliminary data.</text>
</comment>
<evidence type="ECO:0000256" key="1">
    <source>
        <dbReference type="ARBA" id="ARBA00004442"/>
    </source>
</evidence>
<evidence type="ECO:0000256" key="5">
    <source>
        <dbReference type="ARBA" id="ARBA00022692"/>
    </source>
</evidence>
<keyword evidence="3" id="KW-0813">Transport</keyword>
<dbReference type="Proteomes" id="UP000745859">
    <property type="component" value="Unassembled WGS sequence"/>
</dbReference>
<organism evidence="10 11">
    <name type="scientific">Wenyingzhuangia heitensis</name>
    <dbReference type="NCBI Taxonomy" id="1487859"/>
    <lineage>
        <taxon>Bacteria</taxon>
        <taxon>Pseudomonadati</taxon>
        <taxon>Bacteroidota</taxon>
        <taxon>Flavobacteriia</taxon>
        <taxon>Flavobacteriales</taxon>
        <taxon>Flavobacteriaceae</taxon>
        <taxon>Wenyingzhuangia</taxon>
    </lineage>
</organism>
<dbReference type="Gene3D" id="1.20.1600.10">
    <property type="entry name" value="Outer membrane efflux proteins (OEP)"/>
    <property type="match status" value="1"/>
</dbReference>
<keyword evidence="6" id="KW-0472">Membrane</keyword>
<keyword evidence="4" id="KW-1134">Transmembrane beta strand</keyword>
<keyword evidence="9" id="KW-0732">Signal</keyword>
<feature type="coiled-coil region" evidence="8">
    <location>
        <begin position="190"/>
        <end position="217"/>
    </location>
</feature>
<dbReference type="InterPro" id="IPR051906">
    <property type="entry name" value="TolC-like"/>
</dbReference>
<feature type="coiled-coil region" evidence="8">
    <location>
        <begin position="366"/>
        <end position="393"/>
    </location>
</feature>
<protein>
    <submittedName>
        <fullName evidence="10">Outer membrane protein TolC</fullName>
    </submittedName>
</protein>
<reference evidence="10 11" key="1">
    <citation type="submission" date="2020-03" db="EMBL/GenBank/DDBJ databases">
        <title>Genomic Encyclopedia of Type Strains, Phase IV (KMG-IV): sequencing the most valuable type-strain genomes for metagenomic binning, comparative biology and taxonomic classification.</title>
        <authorList>
            <person name="Goeker M."/>
        </authorList>
    </citation>
    <scope>NUCLEOTIDE SEQUENCE [LARGE SCALE GENOMIC DNA]</scope>
    <source>
        <strain evidence="10 11">DSM 101599</strain>
    </source>
</reference>
<accession>A0ABX0U7W1</accession>
<dbReference type="Pfam" id="PF02321">
    <property type="entry name" value="OEP"/>
    <property type="match status" value="1"/>
</dbReference>
<evidence type="ECO:0000256" key="7">
    <source>
        <dbReference type="ARBA" id="ARBA00023237"/>
    </source>
</evidence>
<dbReference type="InterPro" id="IPR003423">
    <property type="entry name" value="OMP_efflux"/>
</dbReference>
<feature type="chain" id="PRO_5046717878" evidence="9">
    <location>
        <begin position="24"/>
        <end position="444"/>
    </location>
</feature>
<evidence type="ECO:0000256" key="8">
    <source>
        <dbReference type="SAM" id="Coils"/>
    </source>
</evidence>
<dbReference type="RefSeq" id="WP_167184366.1">
    <property type="nucleotide sequence ID" value="NZ_JAASQL010000001.1"/>
</dbReference>
<evidence type="ECO:0000313" key="11">
    <source>
        <dbReference type="Proteomes" id="UP000745859"/>
    </source>
</evidence>
<keyword evidence="8" id="KW-0175">Coiled coil</keyword>
<keyword evidence="5" id="KW-0812">Transmembrane</keyword>
<evidence type="ECO:0000256" key="4">
    <source>
        <dbReference type="ARBA" id="ARBA00022452"/>
    </source>
</evidence>
<dbReference type="PANTHER" id="PTHR30026:SF20">
    <property type="entry name" value="OUTER MEMBRANE PROTEIN TOLC"/>
    <property type="match status" value="1"/>
</dbReference>
<comment type="subcellular location">
    <subcellularLocation>
        <location evidence="1">Cell outer membrane</location>
    </subcellularLocation>
</comment>
<evidence type="ECO:0000256" key="9">
    <source>
        <dbReference type="SAM" id="SignalP"/>
    </source>
</evidence>
<dbReference type="EMBL" id="JAASQL010000001">
    <property type="protein sequence ID" value="NIJ44424.1"/>
    <property type="molecule type" value="Genomic_DNA"/>
</dbReference>
<evidence type="ECO:0000256" key="3">
    <source>
        <dbReference type="ARBA" id="ARBA00022448"/>
    </source>
</evidence>
<comment type="similarity">
    <text evidence="2">Belongs to the outer membrane factor (OMF) (TC 1.B.17) family.</text>
</comment>
<name>A0ABX0U7W1_9FLAO</name>
<proteinExistence type="inferred from homology"/>
<keyword evidence="11" id="KW-1185">Reference proteome</keyword>
<dbReference type="SUPFAM" id="SSF56954">
    <property type="entry name" value="Outer membrane efflux proteins (OEP)"/>
    <property type="match status" value="1"/>
</dbReference>
<evidence type="ECO:0000256" key="6">
    <source>
        <dbReference type="ARBA" id="ARBA00023136"/>
    </source>
</evidence>
<dbReference type="PANTHER" id="PTHR30026">
    <property type="entry name" value="OUTER MEMBRANE PROTEIN TOLC"/>
    <property type="match status" value="1"/>
</dbReference>
<evidence type="ECO:0000256" key="2">
    <source>
        <dbReference type="ARBA" id="ARBA00007613"/>
    </source>
</evidence>
<evidence type="ECO:0000313" key="10">
    <source>
        <dbReference type="EMBL" id="NIJ44424.1"/>
    </source>
</evidence>
<sequence>MKKPLIILMCFLAYLTAPLQLKAQEKKVAKTEYSLQEAILYAVQHNRQIKNSDLEIEKAKWQKWETTAIGLPQFSGKVEYTNNLLLPDVFSEGGNDNPLRFLFPKQQLSPTITYSQLIFDGTYLVGLKSAKVFLEISKNAKSKTTNEITKAVTDAYSNHLLVQESIKITEKNINDLLENVSETKMMLKNGLIEEETLEQLEITLNDLENNATRLKSIREVSLSLLKLLMGVDDNQKVITTDSLDHLSANETDNLSFFSGDISINQNIDYKIAQNDVESKRLLYQYERARLLPSLSGFANLNSLGFGDSFTDITNNDWYTIGTVGLTLDIPIFSSFRDKAKKKQAKIDWEISQNKLEETKMQTSINIKNASIELELAINTLKNKEKNLKLAERIEDKNNTKYTEGIASSFDLRQAQIQLYSSQQEYLQAMVNVINKKAELESLTK</sequence>